<dbReference type="PANTHER" id="PTHR33284:SF1">
    <property type="entry name" value="RIBOSOMAL PROTEIN L25_GLN-TRNA SYNTHETASE, ANTI-CODON-BINDING DOMAIN-CONTAINING PROTEIN"/>
    <property type="match status" value="1"/>
</dbReference>
<dbReference type="InterPro" id="IPR037121">
    <property type="entry name" value="Ribosomal_bL25_C"/>
</dbReference>
<feature type="domain" description="Large ribosomal subunit protein bL25 beta" evidence="7">
    <location>
        <begin position="100"/>
        <end position="181"/>
    </location>
</feature>
<dbReference type="Pfam" id="PF01386">
    <property type="entry name" value="Ribosomal_L25p"/>
    <property type="match status" value="1"/>
</dbReference>
<dbReference type="InterPro" id="IPR020056">
    <property type="entry name" value="Rbsml_bL25/Gln-tRNA_synth_N"/>
</dbReference>
<dbReference type="Pfam" id="PF14693">
    <property type="entry name" value="Ribosomal_TL5_C"/>
    <property type="match status" value="1"/>
</dbReference>
<dbReference type="HAMAP" id="MF_01334">
    <property type="entry name" value="Ribosomal_bL25_CTC"/>
    <property type="match status" value="1"/>
</dbReference>
<dbReference type="InterPro" id="IPR020930">
    <property type="entry name" value="Ribosomal_uL5_bac-type"/>
</dbReference>
<keyword evidence="4 5" id="KW-0687">Ribonucleoprotein</keyword>
<keyword evidence="2 5" id="KW-0694">RNA-binding</keyword>
<evidence type="ECO:0000313" key="8">
    <source>
        <dbReference type="EMBL" id="GBG07150.1"/>
    </source>
</evidence>
<evidence type="ECO:0000259" key="6">
    <source>
        <dbReference type="Pfam" id="PF01386"/>
    </source>
</evidence>
<proteinExistence type="inferred from homology"/>
<evidence type="ECO:0000256" key="4">
    <source>
        <dbReference type="ARBA" id="ARBA00023274"/>
    </source>
</evidence>
<dbReference type="NCBIfam" id="TIGR00731">
    <property type="entry name" value="bL25_bact_ctc"/>
    <property type="match status" value="1"/>
</dbReference>
<evidence type="ECO:0000259" key="7">
    <source>
        <dbReference type="Pfam" id="PF14693"/>
    </source>
</evidence>
<dbReference type="SUPFAM" id="SSF50715">
    <property type="entry name" value="Ribosomal protein L25-like"/>
    <property type="match status" value="1"/>
</dbReference>
<name>A0A2R5EKI7_9BACL</name>
<dbReference type="GO" id="GO:0003735">
    <property type="term" value="F:structural constituent of ribosome"/>
    <property type="evidence" value="ECO:0007669"/>
    <property type="project" value="InterPro"/>
</dbReference>
<reference evidence="8 9" key="1">
    <citation type="submission" date="2017-08" db="EMBL/GenBank/DDBJ databases">
        <title>Substantial Increase in Enzyme Production by Combined Drug-Resistance Mutations in Paenibacillus agaridevorans.</title>
        <authorList>
            <person name="Tanaka Y."/>
            <person name="Funane K."/>
            <person name="Hosaka T."/>
            <person name="Shiwa Y."/>
            <person name="Fujita N."/>
            <person name="Miyazaki T."/>
            <person name="Yoshikawa H."/>
            <person name="Murakami K."/>
            <person name="Kasahara K."/>
            <person name="Inaoka T."/>
            <person name="Hiraga Y."/>
            <person name="Ochi K."/>
        </authorList>
    </citation>
    <scope>NUCLEOTIDE SEQUENCE [LARGE SCALE GENOMIC DNA]</scope>
    <source>
        <strain evidence="8 9">T-3040</strain>
    </source>
</reference>
<dbReference type="InterPro" id="IPR029751">
    <property type="entry name" value="Ribosomal_L25_dom"/>
</dbReference>
<evidence type="ECO:0000313" key="9">
    <source>
        <dbReference type="Proteomes" id="UP000245202"/>
    </source>
</evidence>
<keyword evidence="1 5" id="KW-0699">rRNA-binding</keyword>
<dbReference type="Gene3D" id="2.40.240.10">
    <property type="entry name" value="Ribosomal Protein L25, Chain P"/>
    <property type="match status" value="1"/>
</dbReference>
<dbReference type="Gene3D" id="2.170.120.20">
    <property type="entry name" value="Ribosomal protein L25, beta domain"/>
    <property type="match status" value="1"/>
</dbReference>
<comment type="caution">
    <text evidence="8">The sequence shown here is derived from an EMBL/GenBank/DDBJ whole genome shotgun (WGS) entry which is preliminary data.</text>
</comment>
<organism evidence="8 9">
    <name type="scientific">Paenibacillus agaridevorans</name>
    <dbReference type="NCBI Taxonomy" id="171404"/>
    <lineage>
        <taxon>Bacteria</taxon>
        <taxon>Bacillati</taxon>
        <taxon>Bacillota</taxon>
        <taxon>Bacilli</taxon>
        <taxon>Bacillales</taxon>
        <taxon>Paenibacillaceae</taxon>
        <taxon>Paenibacillus</taxon>
    </lineage>
</organism>
<keyword evidence="9" id="KW-1185">Reference proteome</keyword>
<protein>
    <recommendedName>
        <fullName evidence="5">Large ribosomal subunit protein bL25</fullName>
    </recommendedName>
    <alternativeName>
        <fullName evidence="5">General stress protein CTC</fullName>
    </alternativeName>
</protein>
<sequence length="181" mass="19980">MAACIHTERRPRLKSSGLRNLRREGRLPGVVFGKHAENEIIHISTKQFEKWLKKGGSGFIELKLADDHSLTVLLEDLHRNPVTGELLHVDFQLVQSGEIIRTKLPVKLLGNPIGTKSGGVVQVEDPYVEVEALPKNLPSVVELDISAMEIGETLFVKDLKLPPEVTVISGDNETLVSVLKP</sequence>
<evidence type="ECO:0000256" key="1">
    <source>
        <dbReference type="ARBA" id="ARBA00022730"/>
    </source>
</evidence>
<dbReference type="EMBL" id="BDQX01000078">
    <property type="protein sequence ID" value="GBG07150.1"/>
    <property type="molecule type" value="Genomic_DNA"/>
</dbReference>
<dbReference type="GO" id="GO:0008097">
    <property type="term" value="F:5S rRNA binding"/>
    <property type="evidence" value="ECO:0007669"/>
    <property type="project" value="InterPro"/>
</dbReference>
<dbReference type="InterPro" id="IPR001021">
    <property type="entry name" value="Ribosomal_bL25_long"/>
</dbReference>
<dbReference type="Proteomes" id="UP000245202">
    <property type="component" value="Unassembled WGS sequence"/>
</dbReference>
<evidence type="ECO:0000256" key="2">
    <source>
        <dbReference type="ARBA" id="ARBA00022884"/>
    </source>
</evidence>
<dbReference type="RefSeq" id="WP_108992261.1">
    <property type="nucleotide sequence ID" value="NZ_BDQX01000078.1"/>
</dbReference>
<keyword evidence="3 5" id="KW-0689">Ribosomal protein</keyword>
<dbReference type="GO" id="GO:0006412">
    <property type="term" value="P:translation"/>
    <property type="evidence" value="ECO:0007669"/>
    <property type="project" value="UniProtKB-UniRule"/>
</dbReference>
<dbReference type="InterPro" id="IPR020057">
    <property type="entry name" value="Ribosomal_bL25_b-dom"/>
</dbReference>
<accession>A0A2R5EKI7</accession>
<dbReference type="PANTHER" id="PTHR33284">
    <property type="entry name" value="RIBOSOMAL PROTEIN L25/GLN-TRNA SYNTHETASE, ANTI-CODON-BINDING DOMAIN-CONTAINING PROTEIN"/>
    <property type="match status" value="1"/>
</dbReference>
<dbReference type="GO" id="GO:0022625">
    <property type="term" value="C:cytosolic large ribosomal subunit"/>
    <property type="evidence" value="ECO:0007669"/>
    <property type="project" value="TreeGrafter"/>
</dbReference>
<dbReference type="AlphaFoldDB" id="A0A2R5EKI7"/>
<evidence type="ECO:0000256" key="3">
    <source>
        <dbReference type="ARBA" id="ARBA00022980"/>
    </source>
</evidence>
<evidence type="ECO:0000256" key="5">
    <source>
        <dbReference type="HAMAP-Rule" id="MF_01334"/>
    </source>
</evidence>
<comment type="function">
    <text evidence="5">This is one of the proteins that binds to the 5S RNA in the ribosome where it forms part of the central protuberance.</text>
</comment>
<feature type="domain" description="Large ribosomal subunit protein bL25 L25" evidence="6">
    <location>
        <begin position="8"/>
        <end position="91"/>
    </location>
</feature>
<dbReference type="InterPro" id="IPR011035">
    <property type="entry name" value="Ribosomal_bL25/Gln-tRNA_synth"/>
</dbReference>
<gene>
    <name evidence="5" type="primary">rplY</name>
    <name evidence="5" type="synonym">ctc</name>
    <name evidence="8" type="ORF">PAT3040_01698</name>
</gene>
<comment type="subunit">
    <text evidence="5">Part of the 50S ribosomal subunit; part of the 5S rRNA/L5/L18/L25 subcomplex. Contacts the 5S rRNA. Binds to the 5S rRNA independently of L5 and L18.</text>
</comment>
<comment type="similarity">
    <text evidence="5">Belongs to the bacterial ribosomal protein bL25 family. CTC subfamily.</text>
</comment>
<dbReference type="CDD" id="cd00495">
    <property type="entry name" value="Ribosomal_L25_TL5_CTC"/>
    <property type="match status" value="1"/>
</dbReference>